<dbReference type="PANTHER" id="PTHR11579:SF0">
    <property type="entry name" value="PROTEIN-L-ISOASPARTATE(D-ASPARTATE) O-METHYLTRANSFERASE"/>
    <property type="match status" value="1"/>
</dbReference>
<evidence type="ECO:0000256" key="5">
    <source>
        <dbReference type="ARBA" id="ARBA00022490"/>
    </source>
</evidence>
<dbReference type="AlphaFoldDB" id="A0A1G2PJ72"/>
<comment type="similarity">
    <text evidence="2">Belongs to the methyltransferase superfamily. L-isoaspartyl/D-aspartyl protein methyltransferase family.</text>
</comment>
<comment type="subcellular location">
    <subcellularLocation>
        <location evidence="1">Cytoplasm</location>
    </subcellularLocation>
</comment>
<dbReference type="InterPro" id="IPR000682">
    <property type="entry name" value="PCMT"/>
</dbReference>
<name>A0A1G2PJ72_TERXR</name>
<evidence type="ECO:0000256" key="6">
    <source>
        <dbReference type="ARBA" id="ARBA00022603"/>
    </source>
</evidence>
<proteinExistence type="inferred from homology"/>
<evidence type="ECO:0000256" key="7">
    <source>
        <dbReference type="ARBA" id="ARBA00022679"/>
    </source>
</evidence>
<evidence type="ECO:0000256" key="2">
    <source>
        <dbReference type="ARBA" id="ARBA00005369"/>
    </source>
</evidence>
<feature type="region of interest" description="Disordered" evidence="12">
    <location>
        <begin position="99"/>
        <end position="130"/>
    </location>
</feature>
<evidence type="ECO:0000256" key="1">
    <source>
        <dbReference type="ARBA" id="ARBA00004496"/>
    </source>
</evidence>
<dbReference type="Pfam" id="PF01135">
    <property type="entry name" value="PCMT"/>
    <property type="match status" value="2"/>
</dbReference>
<keyword evidence="8" id="KW-0949">S-adenosyl-L-methionine</keyword>
<evidence type="ECO:0000256" key="4">
    <source>
        <dbReference type="ARBA" id="ARBA00013346"/>
    </source>
</evidence>
<evidence type="ECO:0000256" key="3">
    <source>
        <dbReference type="ARBA" id="ARBA00011890"/>
    </source>
</evidence>
<keyword evidence="7" id="KW-0808">Transferase</keyword>
<dbReference type="STRING" id="1802363.A2682_02955"/>
<evidence type="ECO:0000256" key="12">
    <source>
        <dbReference type="SAM" id="MobiDB-lite"/>
    </source>
</evidence>
<evidence type="ECO:0000256" key="8">
    <source>
        <dbReference type="ARBA" id="ARBA00022691"/>
    </source>
</evidence>
<accession>A0A1G2PJ72</accession>
<dbReference type="Gene3D" id="3.40.50.150">
    <property type="entry name" value="Vaccinia Virus protein VP39"/>
    <property type="match status" value="1"/>
</dbReference>
<dbReference type="InterPro" id="IPR029063">
    <property type="entry name" value="SAM-dependent_MTases_sf"/>
</dbReference>
<evidence type="ECO:0000256" key="9">
    <source>
        <dbReference type="ARBA" id="ARBA00030757"/>
    </source>
</evidence>
<organism evidence="13 14">
    <name type="scientific">Terrybacteria sp. (strain RIFCSPHIGHO2_01_FULL_58_15)</name>
    <dbReference type="NCBI Taxonomy" id="1802363"/>
    <lineage>
        <taxon>Bacteria</taxon>
        <taxon>Candidatus Terryibacteriota</taxon>
    </lineage>
</organism>
<evidence type="ECO:0000313" key="13">
    <source>
        <dbReference type="EMBL" id="OHA48368.1"/>
    </source>
</evidence>
<keyword evidence="6" id="KW-0489">Methyltransferase</keyword>
<dbReference type="GO" id="GO:0004719">
    <property type="term" value="F:protein-L-isoaspartate (D-aspartate) O-methyltransferase activity"/>
    <property type="evidence" value="ECO:0007669"/>
    <property type="project" value="UniProtKB-EC"/>
</dbReference>
<dbReference type="GO" id="GO:0005737">
    <property type="term" value="C:cytoplasm"/>
    <property type="evidence" value="ECO:0007669"/>
    <property type="project" value="UniProtKB-SubCell"/>
</dbReference>
<dbReference type="EMBL" id="MHST01000021">
    <property type="protein sequence ID" value="OHA48368.1"/>
    <property type="molecule type" value="Genomic_DNA"/>
</dbReference>
<sequence length="249" mass="27285">MALVDELIAEGVLRTPRIIAAFRAIHRSDFVPEELKDAAETVNAPLPIGAGQTISQPWTVAFMLELLDPEPGHKILDIGAGSGWQTALLAHIVDAPFHATPRKPDPGPTIPRGRASRRAGAPSGREEKKGKVYAMERVPELCEFGEGNVAKYDFVARDVVTWICGDASEGLSLHAPYNRIVAAAAVREIPSAWREQCIVGGIIVAPIAGSIWRLRRIAEGRWGEEEYPGFSFVPFIRNPQEARHSRESR</sequence>
<dbReference type="Proteomes" id="UP000178690">
    <property type="component" value="Unassembled WGS sequence"/>
</dbReference>
<dbReference type="GO" id="GO:0032259">
    <property type="term" value="P:methylation"/>
    <property type="evidence" value="ECO:0007669"/>
    <property type="project" value="UniProtKB-KW"/>
</dbReference>
<comment type="caution">
    <text evidence="13">The sequence shown here is derived from an EMBL/GenBank/DDBJ whole genome shotgun (WGS) entry which is preliminary data.</text>
</comment>
<dbReference type="EC" id="2.1.1.77" evidence="3"/>
<dbReference type="SUPFAM" id="SSF53335">
    <property type="entry name" value="S-adenosyl-L-methionine-dependent methyltransferases"/>
    <property type="match status" value="1"/>
</dbReference>
<protein>
    <recommendedName>
        <fullName evidence="4">Protein-L-isoaspartate O-methyltransferase</fullName>
        <ecNumber evidence="3">2.1.1.77</ecNumber>
    </recommendedName>
    <alternativeName>
        <fullName evidence="11">L-isoaspartyl protein carboxyl methyltransferase</fullName>
    </alternativeName>
    <alternativeName>
        <fullName evidence="9">Protein L-isoaspartyl methyltransferase</fullName>
    </alternativeName>
    <alternativeName>
        <fullName evidence="10">Protein-beta-aspartate methyltransferase</fullName>
    </alternativeName>
</protein>
<keyword evidence="5" id="KW-0963">Cytoplasm</keyword>
<reference evidence="13 14" key="1">
    <citation type="journal article" date="2016" name="Nat. Commun.">
        <title>Thousands of microbial genomes shed light on interconnected biogeochemical processes in an aquifer system.</title>
        <authorList>
            <person name="Anantharaman K."/>
            <person name="Brown C.T."/>
            <person name="Hug L.A."/>
            <person name="Sharon I."/>
            <person name="Castelle C.J."/>
            <person name="Probst A.J."/>
            <person name="Thomas B.C."/>
            <person name="Singh A."/>
            <person name="Wilkins M.J."/>
            <person name="Karaoz U."/>
            <person name="Brodie E.L."/>
            <person name="Williams K.H."/>
            <person name="Hubbard S.S."/>
            <person name="Banfield J.F."/>
        </authorList>
    </citation>
    <scope>NUCLEOTIDE SEQUENCE [LARGE SCALE GENOMIC DNA]</scope>
    <source>
        <strain evidence="14">RIFCSPHIGHO2_01_FULL_58_15</strain>
    </source>
</reference>
<evidence type="ECO:0000313" key="14">
    <source>
        <dbReference type="Proteomes" id="UP000178690"/>
    </source>
</evidence>
<evidence type="ECO:0000256" key="10">
    <source>
        <dbReference type="ARBA" id="ARBA00031323"/>
    </source>
</evidence>
<gene>
    <name evidence="13" type="ORF">A2682_02955</name>
</gene>
<dbReference type="PANTHER" id="PTHR11579">
    <property type="entry name" value="PROTEIN-L-ISOASPARTATE O-METHYLTRANSFERASE"/>
    <property type="match status" value="1"/>
</dbReference>
<evidence type="ECO:0000256" key="11">
    <source>
        <dbReference type="ARBA" id="ARBA00031350"/>
    </source>
</evidence>